<evidence type="ECO:0000313" key="2">
    <source>
        <dbReference type="Proteomes" id="UP000007797"/>
    </source>
</evidence>
<dbReference type="AlphaFoldDB" id="F4PK89"/>
<organism evidence="1 2">
    <name type="scientific">Cavenderia fasciculata</name>
    <name type="common">Slime mold</name>
    <name type="synonym">Dictyostelium fasciculatum</name>
    <dbReference type="NCBI Taxonomy" id="261658"/>
    <lineage>
        <taxon>Eukaryota</taxon>
        <taxon>Amoebozoa</taxon>
        <taxon>Evosea</taxon>
        <taxon>Eumycetozoa</taxon>
        <taxon>Dictyostelia</taxon>
        <taxon>Acytosteliales</taxon>
        <taxon>Cavenderiaceae</taxon>
        <taxon>Cavenderia</taxon>
    </lineage>
</organism>
<gene>
    <name evidence="1" type="ORF">DFA_06151</name>
</gene>
<accession>F4PK89</accession>
<dbReference type="KEGG" id="dfa:DFA_06151"/>
<dbReference type="GeneID" id="14876467"/>
<protein>
    <submittedName>
        <fullName evidence="1">Uncharacterized protein</fullName>
    </submittedName>
</protein>
<sequence length="40" mass="4463">MDGWEGIGDVLQQAMMGLSLVFCCNIIIKSEDKDRGGVWF</sequence>
<dbReference type="EMBL" id="GL883007">
    <property type="protein sequence ID" value="EGG24013.1"/>
    <property type="molecule type" value="Genomic_DNA"/>
</dbReference>
<reference evidence="2" key="1">
    <citation type="journal article" date="2011" name="Genome Res.">
        <title>Phylogeny-wide analysis of social amoeba genomes highlights ancient origins for complex intercellular communication.</title>
        <authorList>
            <person name="Heidel A.J."/>
            <person name="Lawal H.M."/>
            <person name="Felder M."/>
            <person name="Schilde C."/>
            <person name="Helps N.R."/>
            <person name="Tunggal B."/>
            <person name="Rivero F."/>
            <person name="John U."/>
            <person name="Schleicher M."/>
            <person name="Eichinger L."/>
            <person name="Platzer M."/>
            <person name="Noegel A.A."/>
            <person name="Schaap P."/>
            <person name="Gloeckner G."/>
        </authorList>
    </citation>
    <scope>NUCLEOTIDE SEQUENCE [LARGE SCALE GENOMIC DNA]</scope>
    <source>
        <strain evidence="2">SH3</strain>
    </source>
</reference>
<keyword evidence="2" id="KW-1185">Reference proteome</keyword>
<evidence type="ECO:0000313" key="1">
    <source>
        <dbReference type="EMBL" id="EGG24013.1"/>
    </source>
</evidence>
<dbReference type="Proteomes" id="UP000007797">
    <property type="component" value="Unassembled WGS sequence"/>
</dbReference>
<dbReference type="RefSeq" id="XP_004361864.1">
    <property type="nucleotide sequence ID" value="XM_004361807.1"/>
</dbReference>
<proteinExistence type="predicted"/>
<name>F4PK89_CACFS</name>